<dbReference type="EMBL" id="JAGKHQ010000004">
    <property type="protein sequence ID" value="KAG7518172.1"/>
    <property type="molecule type" value="Genomic_DNA"/>
</dbReference>
<sequence>MWTSSCVQGRRHTQNHLWCKQTKKTWILMFVDAVTAAAQTALTAAHNKLLSRLCHLLPINAARGAFQQTSIPQICRHQLARRRDTGWERRRARTATLPTPAFTRSRSSSLMI</sequence>
<evidence type="ECO:0000313" key="2">
    <source>
        <dbReference type="Proteomes" id="UP000693946"/>
    </source>
</evidence>
<keyword evidence="2" id="KW-1185">Reference proteome</keyword>
<organism evidence="1 2">
    <name type="scientific">Solea senegalensis</name>
    <name type="common">Senegalese sole</name>
    <dbReference type="NCBI Taxonomy" id="28829"/>
    <lineage>
        <taxon>Eukaryota</taxon>
        <taxon>Metazoa</taxon>
        <taxon>Chordata</taxon>
        <taxon>Craniata</taxon>
        <taxon>Vertebrata</taxon>
        <taxon>Euteleostomi</taxon>
        <taxon>Actinopterygii</taxon>
        <taxon>Neopterygii</taxon>
        <taxon>Teleostei</taxon>
        <taxon>Neoteleostei</taxon>
        <taxon>Acanthomorphata</taxon>
        <taxon>Carangaria</taxon>
        <taxon>Pleuronectiformes</taxon>
        <taxon>Pleuronectoidei</taxon>
        <taxon>Soleidae</taxon>
        <taxon>Solea</taxon>
    </lineage>
</organism>
<proteinExistence type="predicted"/>
<dbReference type="AlphaFoldDB" id="A0AAV6SPA8"/>
<evidence type="ECO:0000313" key="1">
    <source>
        <dbReference type="EMBL" id="KAG7518172.1"/>
    </source>
</evidence>
<accession>A0AAV6SPA8</accession>
<dbReference type="Proteomes" id="UP000693946">
    <property type="component" value="Linkage Group LG12"/>
</dbReference>
<protein>
    <submittedName>
        <fullName evidence="1">Uncharacterized protein</fullName>
    </submittedName>
</protein>
<name>A0AAV6SPA8_SOLSE</name>
<gene>
    <name evidence="1" type="ORF">JOB18_027211</name>
</gene>
<comment type="caution">
    <text evidence="1">The sequence shown here is derived from an EMBL/GenBank/DDBJ whole genome shotgun (WGS) entry which is preliminary data.</text>
</comment>
<reference evidence="1 2" key="1">
    <citation type="journal article" date="2021" name="Sci. Rep.">
        <title>Chromosome anchoring in Senegalese sole (Solea senegalensis) reveals sex-associated markers and genome rearrangements in flatfish.</title>
        <authorList>
            <person name="Guerrero-Cozar I."/>
            <person name="Gomez-Garrido J."/>
            <person name="Berbel C."/>
            <person name="Martinez-Blanch J.F."/>
            <person name="Alioto T."/>
            <person name="Claros M.G."/>
            <person name="Gagnaire P.A."/>
            <person name="Manchado M."/>
        </authorList>
    </citation>
    <scope>NUCLEOTIDE SEQUENCE [LARGE SCALE GENOMIC DNA]</scope>
    <source>
        <strain evidence="1">Sse05_10M</strain>
    </source>
</reference>